<keyword evidence="2" id="KW-1185">Reference proteome</keyword>
<gene>
    <name evidence="1" type="ORF">NEF87_004542</name>
</gene>
<sequence length="166" mass="18859">MAMLISKSIITSLGGYSGSNPKILKVFPSSPDLLNEDVLEICLPTGAVPNEFFLKEYQKTKILIYTFEIEKEEERNDLGSISFGIGSEVEVNNLKSMILLIFNFLRRNNILSFLILENAMPEMIDALNNEGKIQFTDSYCMDIKRELKANNIKLEKVSRKRRGGMI</sequence>
<evidence type="ECO:0008006" key="3">
    <source>
        <dbReference type="Google" id="ProtNLM"/>
    </source>
</evidence>
<proteinExistence type="predicted"/>
<accession>A0ABY6HXK5</accession>
<dbReference type="EMBL" id="CP104013">
    <property type="protein sequence ID" value="UYP48257.1"/>
    <property type="molecule type" value="Genomic_DNA"/>
</dbReference>
<name>A0ABY6HXK5_9ARCH</name>
<reference evidence="1" key="1">
    <citation type="submission" date="2022-09" db="EMBL/GenBank/DDBJ databases">
        <title>Actin cytoskeleton and complex cell architecture in an #Asgard archaeon.</title>
        <authorList>
            <person name="Ponce Toledo R.I."/>
            <person name="Schleper C."/>
            <person name="Rodrigues Oliveira T."/>
            <person name="Wollweber F."/>
            <person name="Xu J."/>
            <person name="Rittmann S."/>
            <person name="Klingl A."/>
            <person name="Pilhofer M."/>
        </authorList>
    </citation>
    <scope>NUCLEOTIDE SEQUENCE</scope>
    <source>
        <strain evidence="1">B-35</strain>
    </source>
</reference>
<organism evidence="1 2">
    <name type="scientific">Candidatus Lokiarchaeum ossiferum</name>
    <dbReference type="NCBI Taxonomy" id="2951803"/>
    <lineage>
        <taxon>Archaea</taxon>
        <taxon>Promethearchaeati</taxon>
        <taxon>Promethearchaeota</taxon>
        <taxon>Promethearchaeia</taxon>
        <taxon>Promethearchaeales</taxon>
        <taxon>Promethearchaeaceae</taxon>
        <taxon>Candidatus Lokiarchaeum</taxon>
    </lineage>
</organism>
<protein>
    <recommendedName>
        <fullName evidence="3">DUF835 domain-containing protein</fullName>
    </recommendedName>
</protein>
<evidence type="ECO:0000313" key="1">
    <source>
        <dbReference type="EMBL" id="UYP48257.1"/>
    </source>
</evidence>
<evidence type="ECO:0000313" key="2">
    <source>
        <dbReference type="Proteomes" id="UP001208689"/>
    </source>
</evidence>
<dbReference type="Proteomes" id="UP001208689">
    <property type="component" value="Chromosome"/>
</dbReference>